<dbReference type="PANTHER" id="PTHR43286:SF1">
    <property type="entry name" value="ENDONUCLEASE III-LIKE PROTEIN 1"/>
    <property type="match status" value="1"/>
</dbReference>
<dbReference type="Proteomes" id="UP000640426">
    <property type="component" value="Unassembled WGS sequence"/>
</dbReference>
<dbReference type="RefSeq" id="WP_199039073.1">
    <property type="nucleotide sequence ID" value="NZ_JAELXS010000007.1"/>
</dbReference>
<evidence type="ECO:0000256" key="2">
    <source>
        <dbReference type="ARBA" id="ARBA00022723"/>
    </source>
</evidence>
<evidence type="ECO:0000256" key="1">
    <source>
        <dbReference type="ARBA" id="ARBA00001966"/>
    </source>
</evidence>
<evidence type="ECO:0000256" key="7">
    <source>
        <dbReference type="ARBA" id="ARBA00023204"/>
    </source>
</evidence>
<keyword evidence="9" id="KW-0326">Glycosidase</keyword>
<dbReference type="SMART" id="SM00478">
    <property type="entry name" value="ENDO3c"/>
    <property type="match status" value="1"/>
</dbReference>
<gene>
    <name evidence="11" type="ORF">JAO74_13765</name>
</gene>
<dbReference type="CDD" id="cd00056">
    <property type="entry name" value="ENDO3c"/>
    <property type="match status" value="1"/>
</dbReference>
<evidence type="ECO:0000256" key="5">
    <source>
        <dbReference type="ARBA" id="ARBA00023004"/>
    </source>
</evidence>
<evidence type="ECO:0000256" key="4">
    <source>
        <dbReference type="ARBA" id="ARBA00022801"/>
    </source>
</evidence>
<keyword evidence="6" id="KW-0411">Iron-sulfur</keyword>
<comment type="caution">
    <text evidence="11">The sequence shown here is derived from an EMBL/GenBank/DDBJ whole genome shotgun (WGS) entry which is preliminary data.</text>
</comment>
<dbReference type="Pfam" id="PF00730">
    <property type="entry name" value="HhH-GPD"/>
    <property type="match status" value="1"/>
</dbReference>
<dbReference type="InterPro" id="IPR003651">
    <property type="entry name" value="Endonuclease3_FeS-loop_motif"/>
</dbReference>
<dbReference type="InterPro" id="IPR011257">
    <property type="entry name" value="DNA_glycosylase"/>
</dbReference>
<protein>
    <recommendedName>
        <fullName evidence="10">HhH-GPD domain-containing protein</fullName>
    </recommendedName>
</protein>
<dbReference type="InterPro" id="IPR023170">
    <property type="entry name" value="HhH_base_excis_C"/>
</dbReference>
<evidence type="ECO:0000256" key="6">
    <source>
        <dbReference type="ARBA" id="ARBA00023014"/>
    </source>
</evidence>
<dbReference type="Gene3D" id="1.10.340.30">
    <property type="entry name" value="Hypothetical protein, domain 2"/>
    <property type="match status" value="1"/>
</dbReference>
<dbReference type="SMART" id="SM00525">
    <property type="entry name" value="FES"/>
    <property type="match status" value="1"/>
</dbReference>
<keyword evidence="8" id="KW-0456">Lyase</keyword>
<proteinExistence type="predicted"/>
<feature type="domain" description="HhH-GPD" evidence="10">
    <location>
        <begin position="43"/>
        <end position="198"/>
    </location>
</feature>
<reference evidence="12" key="1">
    <citation type="submission" date="2020-12" db="EMBL/GenBank/DDBJ databases">
        <title>Hymenobacter sp.</title>
        <authorList>
            <person name="Kim M.K."/>
        </authorList>
    </citation>
    <scope>NUCLEOTIDE SEQUENCE [LARGE SCALE GENOMIC DNA]</scope>
    <source>
        <strain evidence="12">BT553</strain>
    </source>
</reference>
<keyword evidence="2" id="KW-0479">Metal-binding</keyword>
<dbReference type="Gene3D" id="1.10.1670.10">
    <property type="entry name" value="Helix-hairpin-Helix base-excision DNA repair enzymes (C-terminal)"/>
    <property type="match status" value="1"/>
</dbReference>
<keyword evidence="5" id="KW-0408">Iron</keyword>
<keyword evidence="3" id="KW-0227">DNA damage</keyword>
<evidence type="ECO:0000256" key="9">
    <source>
        <dbReference type="ARBA" id="ARBA00023295"/>
    </source>
</evidence>
<evidence type="ECO:0000313" key="12">
    <source>
        <dbReference type="Proteomes" id="UP000640426"/>
    </source>
</evidence>
<comment type="cofactor">
    <cofactor evidence="1">
        <name>[4Fe-4S] cluster</name>
        <dbReference type="ChEBI" id="CHEBI:49883"/>
    </cofactor>
</comment>
<name>A0ABS0XS25_9SPHN</name>
<dbReference type="PIRSF" id="PIRSF001435">
    <property type="entry name" value="Nth"/>
    <property type="match status" value="1"/>
</dbReference>
<dbReference type="EMBL" id="JAELXS010000007">
    <property type="protein sequence ID" value="MBJ6122860.1"/>
    <property type="molecule type" value="Genomic_DNA"/>
</dbReference>
<keyword evidence="7" id="KW-0234">DNA repair</keyword>
<keyword evidence="12" id="KW-1185">Reference proteome</keyword>
<dbReference type="PANTHER" id="PTHR43286">
    <property type="entry name" value="ENDONUCLEASE III-LIKE PROTEIN 1"/>
    <property type="match status" value="1"/>
</dbReference>
<accession>A0ABS0XS25</accession>
<evidence type="ECO:0000313" key="11">
    <source>
        <dbReference type="EMBL" id="MBJ6122860.1"/>
    </source>
</evidence>
<dbReference type="SUPFAM" id="SSF48150">
    <property type="entry name" value="DNA-glycosylase"/>
    <property type="match status" value="1"/>
</dbReference>
<sequence length="233" mass="24298">MQTSFGFAVPDVARWAALLAPVLMGVPPLLVRRPVGQLVKSIISGRTQDAVSLAAYDRLVATFGGPGRLAVAEPAAVARVIADVTFADDKAAYVVGAMKALKAGPLGFDLDPLGGWPLDEALAFLETLPGVGRKVAASTLNASTLAMPVMIVDGHVLRVLQRLGTVGPRGDIRDASETVTGAMPDWTGVDFLHFHMATKRLGQTICRPEAPLCDACPLAGICPGALVANRTSH</sequence>
<organism evidence="11 12">
    <name type="scientific">Sphingomonas mollis</name>
    <dbReference type="NCBI Taxonomy" id="2795726"/>
    <lineage>
        <taxon>Bacteria</taxon>
        <taxon>Pseudomonadati</taxon>
        <taxon>Pseudomonadota</taxon>
        <taxon>Alphaproteobacteria</taxon>
        <taxon>Sphingomonadales</taxon>
        <taxon>Sphingomonadaceae</taxon>
        <taxon>Sphingomonas</taxon>
    </lineage>
</organism>
<evidence type="ECO:0000256" key="3">
    <source>
        <dbReference type="ARBA" id="ARBA00022763"/>
    </source>
</evidence>
<evidence type="ECO:0000256" key="8">
    <source>
        <dbReference type="ARBA" id="ARBA00023239"/>
    </source>
</evidence>
<keyword evidence="4" id="KW-0378">Hydrolase</keyword>
<evidence type="ECO:0000259" key="10">
    <source>
        <dbReference type="SMART" id="SM00478"/>
    </source>
</evidence>
<dbReference type="InterPro" id="IPR003265">
    <property type="entry name" value="HhH-GPD_domain"/>
</dbReference>